<feature type="signal peptide" evidence="1">
    <location>
        <begin position="1"/>
        <end position="28"/>
    </location>
</feature>
<dbReference type="RefSeq" id="WP_210222085.1">
    <property type="nucleotide sequence ID" value="NZ_CP072801.1"/>
</dbReference>
<evidence type="ECO:0000313" key="3">
    <source>
        <dbReference type="Proteomes" id="UP000672039"/>
    </source>
</evidence>
<keyword evidence="3" id="KW-1185">Reference proteome</keyword>
<proteinExistence type="predicted"/>
<dbReference type="Proteomes" id="UP000672039">
    <property type="component" value="Chromosome"/>
</dbReference>
<evidence type="ECO:0000313" key="2">
    <source>
        <dbReference type="EMBL" id="QTR45690.1"/>
    </source>
</evidence>
<gene>
    <name evidence="2" type="ORF">J9253_17050</name>
</gene>
<evidence type="ECO:0000256" key="1">
    <source>
        <dbReference type="SAM" id="SignalP"/>
    </source>
</evidence>
<sequence length="365" mass="39171">MFRFPSKKALSMAVSIAVFLGVSGHASANYNGSTATGLDQIVTIINTDKALNKRVTPANIEQAAMSADTMNQIIIQAITTTGVANDANISTADARELNDYIFQYHHTEWLTSHGDDENGVETGFHLVQGDGAKTTLFGKNAINTVADGIYHLGFESHRKNKLLNEDGTTNASYANVGQWLNALLAQDLSAGTLKNPTITEVNGSTGTGLDKIIDIIYQDPGLQKKISTGDIREGAAAADAMNHIIVQAIKATGIAADGLIAPTEIQTLSNYIQANHYDSWLVYHGDDEAGEETGFHLVQSDGAKTQLFGKNAINKIADSLYHLGFGLNNTQKRLINEDANRNATVKNVASWLNQLLANDLKNGSL</sequence>
<keyword evidence="1" id="KW-0732">Signal</keyword>
<protein>
    <submittedName>
        <fullName evidence="2">Uncharacterized protein</fullName>
    </submittedName>
</protein>
<dbReference type="EMBL" id="CP072801">
    <property type="protein sequence ID" value="QTR45690.1"/>
    <property type="molecule type" value="Genomic_DNA"/>
</dbReference>
<name>A0ABX7WXN9_9GAMM</name>
<reference evidence="2 3" key="1">
    <citation type="submission" date="2021-04" db="EMBL/GenBank/DDBJ databases">
        <title>Genomics, taxonomy and metabolism of representatives of sulfur bacteria of the genus Thiothrix: Thiothrix fructosivorans QT, Thiothrix unzii A1T and three new species, Thiothrix subterranea sp. nov., Thiothrix litoralis sp. nov. and 'Candidatus Thiothrix anitrata' sp. nov.</title>
        <authorList>
            <person name="Ravin N.V."/>
            <person name="Smolyakov D."/>
            <person name="Rudenko T.S."/>
            <person name="Mardanov A.V."/>
            <person name="Beletsky A.V."/>
            <person name="Markov N.D."/>
            <person name="Fomenkov A.I."/>
            <person name="Roberts R.J."/>
            <person name="Karnachuk O.V."/>
            <person name="Novikov A."/>
            <person name="Grabovich M.Y."/>
        </authorList>
    </citation>
    <scope>NUCLEOTIDE SEQUENCE [LARGE SCALE GENOMIC DNA]</scope>
    <source>
        <strain evidence="2 3">AS</strain>
    </source>
</reference>
<feature type="chain" id="PRO_5045659308" evidence="1">
    <location>
        <begin position="29"/>
        <end position="365"/>
    </location>
</feature>
<organism evidence="2 3">
    <name type="scientific">Thiothrix litoralis</name>
    <dbReference type="NCBI Taxonomy" id="2891210"/>
    <lineage>
        <taxon>Bacteria</taxon>
        <taxon>Pseudomonadati</taxon>
        <taxon>Pseudomonadota</taxon>
        <taxon>Gammaproteobacteria</taxon>
        <taxon>Thiotrichales</taxon>
        <taxon>Thiotrichaceae</taxon>
        <taxon>Thiothrix</taxon>
    </lineage>
</organism>
<accession>A0ABX7WXN9</accession>